<dbReference type="NCBIfam" id="NF009064">
    <property type="entry name" value="PRK12398.1"/>
    <property type="match status" value="1"/>
</dbReference>
<keyword evidence="7" id="KW-0670">Pyruvate</keyword>
<dbReference type="SUPFAM" id="SSF56271">
    <property type="entry name" value="Pyruvoyl-dependent histidine and arginine decarboxylases"/>
    <property type="match status" value="1"/>
</dbReference>
<keyword evidence="5" id="KW-0210">Decarboxylase</keyword>
<evidence type="ECO:0000256" key="7">
    <source>
        <dbReference type="ARBA" id="ARBA00023317"/>
    </source>
</evidence>
<dbReference type="InterPro" id="IPR016105">
    <property type="entry name" value="Pyr-dep_his/arg-deCO2ase_sand"/>
</dbReference>
<evidence type="ECO:0000256" key="6">
    <source>
        <dbReference type="ARBA" id="ARBA00023239"/>
    </source>
</evidence>
<comment type="caution">
    <text evidence="9">The sequence shown here is derived from an EMBL/GenBank/DDBJ whole genome shotgun (WGS) entry which is preliminary data.</text>
</comment>
<dbReference type="Gene3D" id="3.50.20.10">
    <property type="entry name" value="Pyruvoyl-Dependent Histidine Decarboxylase, subunit B"/>
    <property type="match status" value="1"/>
</dbReference>
<keyword evidence="10" id="KW-1185">Reference proteome</keyword>
<comment type="similarity">
    <text evidence="2">Belongs to the pyruvoyl-dependent arginine decarboxylase family.</text>
</comment>
<reference evidence="9 10" key="1">
    <citation type="journal article" date="2013" name="BMC Microbiol.">
        <title>Identification of the type II cytochrome c maturation pathway in anammox bacteria by comparative genomics.</title>
        <authorList>
            <person name="Ferousi C."/>
            <person name="Speth D.R."/>
            <person name="Reimann J."/>
            <person name="Op den Camp H.J."/>
            <person name="Allen J.W."/>
            <person name="Keltjens J.T."/>
            <person name="Jetten M.S."/>
        </authorList>
    </citation>
    <scope>NUCLEOTIDE SEQUENCE [LARGE SCALE GENOMIC DNA]</scope>
    <source>
        <strain evidence="9">RU1</strain>
    </source>
</reference>
<dbReference type="Proteomes" id="UP000034954">
    <property type="component" value="Unassembled WGS sequence"/>
</dbReference>
<dbReference type="Pfam" id="PF01862">
    <property type="entry name" value="PvlArgDC"/>
    <property type="match status" value="1"/>
</dbReference>
<evidence type="ECO:0000313" key="10">
    <source>
        <dbReference type="Proteomes" id="UP000034954"/>
    </source>
</evidence>
<dbReference type="HAMAP" id="MF_01404">
    <property type="entry name" value="PvlArgDC"/>
    <property type="match status" value="1"/>
</dbReference>
<comment type="cofactor">
    <cofactor evidence="1">
        <name>pyruvate</name>
        <dbReference type="ChEBI" id="CHEBI:15361"/>
    </cofactor>
</comment>
<organism evidence="9 10">
    <name type="scientific">Candidatus Brocadia fulgida</name>
    <dbReference type="NCBI Taxonomy" id="380242"/>
    <lineage>
        <taxon>Bacteria</taxon>
        <taxon>Pseudomonadati</taxon>
        <taxon>Planctomycetota</taxon>
        <taxon>Candidatus Brocadiia</taxon>
        <taxon>Candidatus Brocadiales</taxon>
        <taxon>Candidatus Brocadiaceae</taxon>
        <taxon>Candidatus Brocadia</taxon>
    </lineage>
</organism>
<dbReference type="EC" id="4.1.1.19" evidence="3"/>
<proteinExistence type="inferred from homology"/>
<dbReference type="NCBIfam" id="TIGR00286">
    <property type="entry name" value="pyruvoyl-dependent arginine decarboxylase"/>
    <property type="match status" value="1"/>
</dbReference>
<dbReference type="PANTHER" id="PTHR40438">
    <property type="entry name" value="PYRUVOYL-DEPENDENT ARGININE DECARBOXYLASE"/>
    <property type="match status" value="1"/>
</dbReference>
<sequence length="181" mass="20010">MMIPRLVFFTKGVGKHKDKLQSFELSLRKAGIEKCNLVRVSSIFPPNCKIVTKEQGTAMLKGGQVIFCVMSENSTNEPNRMISASVGMAAPAEHEHYGYLSEHHAFGETEEKSGDYAEDLAATMLATTLGIEFDSAKNYDERKEIYRMSGKIVKTRNITQAARGDKNGLWTTVVAAAVFIL</sequence>
<name>A0A0M2UUH0_9BACT</name>
<evidence type="ECO:0000256" key="8">
    <source>
        <dbReference type="ARBA" id="ARBA00049309"/>
    </source>
</evidence>
<dbReference type="EMBL" id="LAQJ01000188">
    <property type="protein sequence ID" value="KKO19487.1"/>
    <property type="molecule type" value="Genomic_DNA"/>
</dbReference>
<dbReference type="GO" id="GO:0006527">
    <property type="term" value="P:L-arginine catabolic process"/>
    <property type="evidence" value="ECO:0007669"/>
    <property type="project" value="InterPro"/>
</dbReference>
<dbReference type="InterPro" id="IPR016104">
    <property type="entry name" value="Pyr-dep_his/arg-deCO2ase"/>
</dbReference>
<evidence type="ECO:0000256" key="3">
    <source>
        <dbReference type="ARBA" id="ARBA00012426"/>
    </source>
</evidence>
<gene>
    <name evidence="9" type="primary">speA</name>
    <name evidence="9" type="ORF">BROFUL_01799</name>
</gene>
<dbReference type="Gene3D" id="3.30.60.30">
    <property type="match status" value="1"/>
</dbReference>
<dbReference type="AlphaFoldDB" id="A0A0M2UUH0"/>
<evidence type="ECO:0000256" key="4">
    <source>
        <dbReference type="ARBA" id="ARBA00014727"/>
    </source>
</evidence>
<evidence type="ECO:0000256" key="5">
    <source>
        <dbReference type="ARBA" id="ARBA00022793"/>
    </source>
</evidence>
<dbReference type="SFLD" id="SFLDG01170">
    <property type="entry name" value="Pyruvoyl-dependent_arginine_de"/>
    <property type="match status" value="1"/>
</dbReference>
<dbReference type="GO" id="GO:0008792">
    <property type="term" value="F:arginine decarboxylase activity"/>
    <property type="evidence" value="ECO:0007669"/>
    <property type="project" value="UniProtKB-EC"/>
</dbReference>
<accession>A0A0M2UUH0</accession>
<dbReference type="PANTHER" id="PTHR40438:SF1">
    <property type="entry name" value="PYRUVOYL-DEPENDENT ARGININE DECARBOXYLASE"/>
    <property type="match status" value="1"/>
</dbReference>
<comment type="catalytic activity">
    <reaction evidence="8">
        <text>L-arginine + H(+) = agmatine + CO2</text>
        <dbReference type="Rhea" id="RHEA:17641"/>
        <dbReference type="ChEBI" id="CHEBI:15378"/>
        <dbReference type="ChEBI" id="CHEBI:16526"/>
        <dbReference type="ChEBI" id="CHEBI:32682"/>
        <dbReference type="ChEBI" id="CHEBI:58145"/>
        <dbReference type="EC" id="4.1.1.19"/>
    </reaction>
</comment>
<keyword evidence="6 9" id="KW-0456">Lyase</keyword>
<evidence type="ECO:0000256" key="2">
    <source>
        <dbReference type="ARBA" id="ARBA00008611"/>
    </source>
</evidence>
<evidence type="ECO:0000256" key="1">
    <source>
        <dbReference type="ARBA" id="ARBA00001928"/>
    </source>
</evidence>
<dbReference type="InterPro" id="IPR002724">
    <property type="entry name" value="Pyruvoyl-dep_arg_deCO2ase"/>
</dbReference>
<dbReference type="PIRSF" id="PIRSF005216">
    <property type="entry name" value="Pyruvoyl-dep_arg_deCO2ase"/>
    <property type="match status" value="1"/>
</dbReference>
<dbReference type="SFLD" id="SFLDS00055">
    <property type="entry name" value="Pyruvoyl-Dependent_Histidine/A"/>
    <property type="match status" value="1"/>
</dbReference>
<evidence type="ECO:0000313" key="9">
    <source>
        <dbReference type="EMBL" id="KKO19487.1"/>
    </source>
</evidence>
<protein>
    <recommendedName>
        <fullName evidence="4">Pyruvoyl-dependent arginine decarboxylase AaxB</fullName>
        <ecNumber evidence="3">4.1.1.19</ecNumber>
    </recommendedName>
</protein>